<reference evidence="4" key="1">
    <citation type="submission" date="2019-10" db="EMBL/GenBank/DDBJ databases">
        <title>Conservation and host-specific expression of non-tandemly repeated heterogenous ribosome RNA gene in arbuscular mycorrhizal fungi.</title>
        <authorList>
            <person name="Maeda T."/>
            <person name="Kobayashi Y."/>
            <person name="Nakagawa T."/>
            <person name="Ezawa T."/>
            <person name="Yamaguchi K."/>
            <person name="Bino T."/>
            <person name="Nishimoto Y."/>
            <person name="Shigenobu S."/>
            <person name="Kawaguchi M."/>
        </authorList>
    </citation>
    <scope>NUCLEOTIDE SEQUENCE</scope>
    <source>
        <strain evidence="4">HR1</strain>
    </source>
</reference>
<dbReference type="InterPro" id="IPR002168">
    <property type="entry name" value="Lipase_GDXG_HIS_AS"/>
</dbReference>
<gene>
    <name evidence="4" type="ORF">RCL2_000262400</name>
</gene>
<dbReference type="InterPro" id="IPR013094">
    <property type="entry name" value="AB_hydrolase_3"/>
</dbReference>
<dbReference type="Gene3D" id="3.40.50.1820">
    <property type="entry name" value="alpha/beta hydrolase"/>
    <property type="match status" value="1"/>
</dbReference>
<feature type="domain" description="Alpha/beta hydrolase fold-3" evidence="3">
    <location>
        <begin position="85"/>
        <end position="147"/>
    </location>
</feature>
<evidence type="ECO:0000259" key="3">
    <source>
        <dbReference type="Pfam" id="PF07859"/>
    </source>
</evidence>
<evidence type="ECO:0000313" key="5">
    <source>
        <dbReference type="Proteomes" id="UP000615446"/>
    </source>
</evidence>
<evidence type="ECO:0000313" key="4">
    <source>
        <dbReference type="EMBL" id="GES75169.1"/>
    </source>
</evidence>
<dbReference type="GO" id="GO:0016787">
    <property type="term" value="F:hydrolase activity"/>
    <property type="evidence" value="ECO:0007669"/>
    <property type="project" value="UniProtKB-KW"/>
</dbReference>
<sequence length="312" mass="35580">MSAIFPSFSSYYFVDIVTTHVSRLYKLPKNEWTEYEAKAHIDKILKPYEHVLDTEWKDLKDDGIISEWIQNPNDGLENREIKKTILYLHGGGYYLRSKESHRDITGSLAKKANARVLAINYRLARQNQLPAALQNALAAYSYPLNPPKDAGFESLNPKNIVITVCHHTLGPWVDFTRSTSAALTAKIKEQNLGPKIWHDSFDRPEGRLQLYAPNEGLAIPYVSPISSEPTKYKGPSYNASKFEKSPFQTPANTLEIYENMPRVFQFMEHASTEKSYERMAKFIDRVTNSLNESLPPSSYNYINVKGEISPVL</sequence>
<dbReference type="Proteomes" id="UP000615446">
    <property type="component" value="Unassembled WGS sequence"/>
</dbReference>
<dbReference type="AlphaFoldDB" id="A0A8H3QFL1"/>
<name>A0A8H3QFL1_9GLOM</name>
<evidence type="ECO:0000256" key="1">
    <source>
        <dbReference type="ARBA" id="ARBA00010515"/>
    </source>
</evidence>
<proteinExistence type="inferred from homology"/>
<dbReference type="SUPFAM" id="SSF53474">
    <property type="entry name" value="alpha/beta-Hydrolases"/>
    <property type="match status" value="1"/>
</dbReference>
<protein>
    <submittedName>
        <fullName evidence="4">Alpha/beta hydrolase protein</fullName>
    </submittedName>
</protein>
<dbReference type="InterPro" id="IPR050300">
    <property type="entry name" value="GDXG_lipolytic_enzyme"/>
</dbReference>
<dbReference type="InterPro" id="IPR029058">
    <property type="entry name" value="AB_hydrolase_fold"/>
</dbReference>
<dbReference type="Pfam" id="PF07859">
    <property type="entry name" value="Abhydrolase_3"/>
    <property type="match status" value="1"/>
</dbReference>
<keyword evidence="2 4" id="KW-0378">Hydrolase</keyword>
<organism evidence="4 5">
    <name type="scientific">Rhizophagus clarus</name>
    <dbReference type="NCBI Taxonomy" id="94130"/>
    <lineage>
        <taxon>Eukaryota</taxon>
        <taxon>Fungi</taxon>
        <taxon>Fungi incertae sedis</taxon>
        <taxon>Mucoromycota</taxon>
        <taxon>Glomeromycotina</taxon>
        <taxon>Glomeromycetes</taxon>
        <taxon>Glomerales</taxon>
        <taxon>Glomeraceae</taxon>
        <taxon>Rhizophagus</taxon>
    </lineage>
</organism>
<accession>A0A8H3QFL1</accession>
<dbReference type="EMBL" id="BLAL01000013">
    <property type="protein sequence ID" value="GES75169.1"/>
    <property type="molecule type" value="Genomic_DNA"/>
</dbReference>
<comment type="caution">
    <text evidence="4">The sequence shown here is derived from an EMBL/GenBank/DDBJ whole genome shotgun (WGS) entry which is preliminary data.</text>
</comment>
<evidence type="ECO:0000256" key="2">
    <source>
        <dbReference type="ARBA" id="ARBA00022801"/>
    </source>
</evidence>
<comment type="similarity">
    <text evidence="1">Belongs to the 'GDXG' lipolytic enzyme family.</text>
</comment>
<dbReference type="OrthoDB" id="408631at2759"/>
<dbReference type="PANTHER" id="PTHR48081:SF8">
    <property type="entry name" value="ALPHA_BETA HYDROLASE FOLD-3 DOMAIN-CONTAINING PROTEIN-RELATED"/>
    <property type="match status" value="1"/>
</dbReference>
<dbReference type="PANTHER" id="PTHR48081">
    <property type="entry name" value="AB HYDROLASE SUPERFAMILY PROTEIN C4A8.06C"/>
    <property type="match status" value="1"/>
</dbReference>
<dbReference type="PROSITE" id="PS01173">
    <property type="entry name" value="LIPASE_GDXG_HIS"/>
    <property type="match status" value="1"/>
</dbReference>